<dbReference type="SUPFAM" id="SSF53474">
    <property type="entry name" value="alpha/beta-Hydrolases"/>
    <property type="match status" value="1"/>
</dbReference>
<evidence type="ECO:0000313" key="1">
    <source>
        <dbReference type="EMBL" id="ALL70550.1"/>
    </source>
</evidence>
<keyword evidence="1" id="KW-0614">Plasmid</keyword>
<dbReference type="AlphaFoldDB" id="A0A0P0RP83"/>
<reference evidence="1 2" key="1">
    <citation type="journal article" date="2014" name="Genome Announc.">
        <title>Draft Genome Sequence of the Haloacid-Degrading Burkholderia caribensis Strain MBA4.</title>
        <authorList>
            <person name="Pan Y."/>
            <person name="Kong K.F."/>
            <person name="Tsang J.S."/>
        </authorList>
    </citation>
    <scope>NUCLEOTIDE SEQUENCE [LARGE SCALE GENOMIC DNA]</scope>
    <source>
        <strain evidence="1 2">MBA4</strain>
        <plasmid evidence="2">Plasmid</plasmid>
    </source>
</reference>
<dbReference type="InterPro" id="IPR029058">
    <property type="entry name" value="AB_hydrolase_fold"/>
</dbReference>
<dbReference type="KEGG" id="bcai:K788_0001115"/>
<protein>
    <submittedName>
        <fullName evidence="1">Uncharacterized protein</fullName>
    </submittedName>
</protein>
<evidence type="ECO:0000313" key="2">
    <source>
        <dbReference type="Proteomes" id="UP000019146"/>
    </source>
</evidence>
<accession>A0A0P0RP83</accession>
<dbReference type="Gene3D" id="3.40.50.1820">
    <property type="entry name" value="alpha/beta hydrolase"/>
    <property type="match status" value="1"/>
</dbReference>
<proteinExistence type="predicted"/>
<name>A0A0P0RP83_9BURK</name>
<dbReference type="EMBL" id="CP012748">
    <property type="protein sequence ID" value="ALL70550.1"/>
    <property type="molecule type" value="Genomic_DNA"/>
</dbReference>
<geneLocation type="plasmid" evidence="2"/>
<organism evidence="1 2">
    <name type="scientific">Paraburkholderia caribensis MBA4</name>
    <dbReference type="NCBI Taxonomy" id="1323664"/>
    <lineage>
        <taxon>Bacteria</taxon>
        <taxon>Pseudomonadati</taxon>
        <taxon>Pseudomonadota</taxon>
        <taxon>Betaproteobacteria</taxon>
        <taxon>Burkholderiales</taxon>
        <taxon>Burkholderiaceae</taxon>
        <taxon>Paraburkholderia</taxon>
    </lineage>
</organism>
<gene>
    <name evidence="1" type="ORF">K788_0001115</name>
</gene>
<sequence>MHASDMNRGPSLVLSGWRVAAINAWRLICAVLATMTLSLLFGACATRPLIPYSADTPPMVLVPASEAGVVDKRGRFREIYCAVLAARGPALPDYRPCEDALTRVGTEPAGAGKPVELGQSRQHLVAAVVSGIGYDCFEPWLDPPNTVVTHLRQFGFDATLVDVDALSSSTNNARQIRDAIMAMPAPGGAPRIVLIGYSKGAPDILEALVAYPEIRSRVAAVVSAAGAIGGSPLANDAEQYQADLLRHFPGATCTSGDGGAVQSLRPATRKAWLAQNTLPAELHYYSIVTFPQPERISSILKSSYDKLSRVDSRNDSQVIFYDQVVPGSTLLAYVNADHWALAVPVARTHPTIGALFVTQNAYPREALAEAILRFVEEELAEPAR</sequence>
<dbReference type="Proteomes" id="UP000019146">
    <property type="component" value="Plasmid unnamed"/>
</dbReference>